<feature type="repeat" description="PPR" evidence="2">
    <location>
        <begin position="57"/>
        <end position="91"/>
    </location>
</feature>
<dbReference type="PROSITE" id="PS51375">
    <property type="entry name" value="PPR"/>
    <property type="match status" value="3"/>
</dbReference>
<sequence length="187" mass="21507">MVFVQICRFRQELFICRLSLGTWDPQGEFSMKFLREVRRGEVEVGSTLFDEMTEVKDGVIYYVMKDGYAKSGDMTSSRRLFNEMRFRTVVTWTIIIHGYCNNEEVASWNDMINGYALNGDVTAALDLFLAMLREVKPDEVTILAVLSACNHCGLVEEGRKWFHMMEECGLKAKIEHYGCMVDILGRA</sequence>
<keyword evidence="4" id="KW-1185">Reference proteome</keyword>
<dbReference type="InterPro" id="IPR046960">
    <property type="entry name" value="PPR_At4g14850-like_plant"/>
</dbReference>
<dbReference type="EMBL" id="JADBGQ010000005">
    <property type="protein sequence ID" value="KAG5395863.1"/>
    <property type="molecule type" value="Genomic_DNA"/>
</dbReference>
<proteinExistence type="predicted"/>
<gene>
    <name evidence="3" type="primary">A05g500680.1_BraROA</name>
    <name evidence="3" type="ORF">IGI04_017677</name>
</gene>
<feature type="repeat" description="PPR" evidence="2">
    <location>
        <begin position="138"/>
        <end position="172"/>
    </location>
</feature>
<dbReference type="Pfam" id="PF01535">
    <property type="entry name" value="PPR"/>
    <property type="match status" value="2"/>
</dbReference>
<dbReference type="PANTHER" id="PTHR47926:SF347">
    <property type="entry name" value="PENTATRICOPEPTIDE REPEAT-CONTAINING PROTEIN"/>
    <property type="match status" value="1"/>
</dbReference>
<dbReference type="Pfam" id="PF13041">
    <property type="entry name" value="PPR_2"/>
    <property type="match status" value="1"/>
</dbReference>
<dbReference type="Gene3D" id="1.25.40.10">
    <property type="entry name" value="Tetratricopeptide repeat domain"/>
    <property type="match status" value="2"/>
</dbReference>
<dbReference type="Proteomes" id="UP000823674">
    <property type="component" value="Chromosome A05"/>
</dbReference>
<evidence type="ECO:0000256" key="2">
    <source>
        <dbReference type="PROSITE-ProRule" id="PRU00708"/>
    </source>
</evidence>
<evidence type="ECO:0000313" key="4">
    <source>
        <dbReference type="Proteomes" id="UP000823674"/>
    </source>
</evidence>
<protein>
    <recommendedName>
        <fullName evidence="5">DYW domain-containing protein</fullName>
    </recommendedName>
</protein>
<organism evidence="3 4">
    <name type="scientific">Brassica rapa subsp. trilocularis</name>
    <dbReference type="NCBI Taxonomy" id="1813537"/>
    <lineage>
        <taxon>Eukaryota</taxon>
        <taxon>Viridiplantae</taxon>
        <taxon>Streptophyta</taxon>
        <taxon>Embryophyta</taxon>
        <taxon>Tracheophyta</taxon>
        <taxon>Spermatophyta</taxon>
        <taxon>Magnoliopsida</taxon>
        <taxon>eudicotyledons</taxon>
        <taxon>Gunneridae</taxon>
        <taxon>Pentapetalae</taxon>
        <taxon>rosids</taxon>
        <taxon>malvids</taxon>
        <taxon>Brassicales</taxon>
        <taxon>Brassicaceae</taxon>
        <taxon>Brassiceae</taxon>
        <taxon>Brassica</taxon>
    </lineage>
</organism>
<evidence type="ECO:0000256" key="1">
    <source>
        <dbReference type="ARBA" id="ARBA00022737"/>
    </source>
</evidence>
<dbReference type="InterPro" id="IPR011990">
    <property type="entry name" value="TPR-like_helical_dom_sf"/>
</dbReference>
<evidence type="ECO:0008006" key="5">
    <source>
        <dbReference type="Google" id="ProtNLM"/>
    </source>
</evidence>
<name>A0ABQ7MCK9_BRACM</name>
<reference evidence="3 4" key="1">
    <citation type="submission" date="2021-03" db="EMBL/GenBank/DDBJ databases">
        <authorList>
            <person name="King G.J."/>
            <person name="Bancroft I."/>
            <person name="Baten A."/>
            <person name="Bloomfield J."/>
            <person name="Borpatragohain P."/>
            <person name="He Z."/>
            <person name="Irish N."/>
            <person name="Irwin J."/>
            <person name="Liu K."/>
            <person name="Mauleon R.P."/>
            <person name="Moore J."/>
            <person name="Morris R."/>
            <person name="Ostergaard L."/>
            <person name="Wang B."/>
            <person name="Wells R."/>
        </authorList>
    </citation>
    <scope>NUCLEOTIDE SEQUENCE [LARGE SCALE GENOMIC DNA]</scope>
    <source>
        <strain evidence="3">R-o-18</strain>
        <tissue evidence="3">Leaf</tissue>
    </source>
</reference>
<dbReference type="NCBIfam" id="TIGR00756">
    <property type="entry name" value="PPR"/>
    <property type="match status" value="2"/>
</dbReference>
<comment type="caution">
    <text evidence="3">The sequence shown here is derived from an EMBL/GenBank/DDBJ whole genome shotgun (WGS) entry which is preliminary data.</text>
</comment>
<dbReference type="InterPro" id="IPR002885">
    <property type="entry name" value="PPR_rpt"/>
</dbReference>
<dbReference type="PANTHER" id="PTHR47926">
    <property type="entry name" value="PENTATRICOPEPTIDE REPEAT-CONTAINING PROTEIN"/>
    <property type="match status" value="1"/>
</dbReference>
<keyword evidence="1" id="KW-0677">Repeat</keyword>
<accession>A0ABQ7MCK9</accession>
<evidence type="ECO:0000313" key="3">
    <source>
        <dbReference type="EMBL" id="KAG5395863.1"/>
    </source>
</evidence>
<feature type="repeat" description="PPR" evidence="2">
    <location>
        <begin position="104"/>
        <end position="134"/>
    </location>
</feature>